<dbReference type="SUPFAM" id="SSF56219">
    <property type="entry name" value="DNase I-like"/>
    <property type="match status" value="1"/>
</dbReference>
<organism evidence="2 3">
    <name type="scientific">Pectobacterium aroidearum</name>
    <dbReference type="NCBI Taxonomy" id="1201031"/>
    <lineage>
        <taxon>Bacteria</taxon>
        <taxon>Pseudomonadati</taxon>
        <taxon>Pseudomonadota</taxon>
        <taxon>Gammaproteobacteria</taxon>
        <taxon>Enterobacterales</taxon>
        <taxon>Pectobacteriaceae</taxon>
        <taxon>Pectobacterium</taxon>
    </lineage>
</organism>
<reference evidence="2 3" key="1">
    <citation type="submission" date="2020-07" db="EMBL/GenBank/DDBJ databases">
        <title>Characterization of Pectobacterium aroidearum strains causing soft rot on Amorphophallus konjac.</title>
        <authorList>
            <person name="Xie H."/>
        </authorList>
    </citation>
    <scope>NUCLEOTIDE SEQUENCE [LARGE SCALE GENOMIC DNA]</scope>
    <source>
        <strain evidence="2 3">MY10</strain>
    </source>
</reference>
<dbReference type="Gene3D" id="3.60.10.10">
    <property type="entry name" value="Endonuclease/exonuclease/phosphatase"/>
    <property type="match status" value="1"/>
</dbReference>
<dbReference type="Proteomes" id="UP000530038">
    <property type="component" value="Unassembled WGS sequence"/>
</dbReference>
<evidence type="ECO:0000313" key="2">
    <source>
        <dbReference type="EMBL" id="MBA5231737.1"/>
    </source>
</evidence>
<dbReference type="GO" id="GO:0004519">
    <property type="term" value="F:endonuclease activity"/>
    <property type="evidence" value="ECO:0007669"/>
    <property type="project" value="UniProtKB-KW"/>
</dbReference>
<protein>
    <submittedName>
        <fullName evidence="2">Endonuclease/exonuclease/phosphatase family protein</fullName>
    </submittedName>
</protein>
<gene>
    <name evidence="2" type="ORF">H2Y56_06370</name>
</gene>
<dbReference type="RefSeq" id="WP_181828972.1">
    <property type="nucleotide sequence ID" value="NZ_JACERI010000001.1"/>
</dbReference>
<keyword evidence="2" id="KW-0378">Hydrolase</keyword>
<evidence type="ECO:0000259" key="1">
    <source>
        <dbReference type="Pfam" id="PF19580"/>
    </source>
</evidence>
<feature type="domain" description="Endonuclease/exonuclease/phosphatase" evidence="1">
    <location>
        <begin position="29"/>
        <end position="282"/>
    </location>
</feature>
<proteinExistence type="predicted"/>
<comment type="caution">
    <text evidence="2">The sequence shown here is derived from an EMBL/GenBank/DDBJ whole genome shotgun (WGS) entry which is preliminary data.</text>
</comment>
<dbReference type="Pfam" id="PF19580">
    <property type="entry name" value="Exo_endo_phos_3"/>
    <property type="match status" value="1"/>
</dbReference>
<accession>A0ABR5ZB23</accession>
<evidence type="ECO:0000313" key="3">
    <source>
        <dbReference type="Proteomes" id="UP000530038"/>
    </source>
</evidence>
<dbReference type="EMBL" id="JACERK010000002">
    <property type="protein sequence ID" value="MBA5231737.1"/>
    <property type="molecule type" value="Genomic_DNA"/>
</dbReference>
<sequence length="295" mass="34704">MELNICWWNIGISPPIRIVKKDKQEAIEMAKEYIKYFSQEKNVDLFALCEISQDEAINFNILARDLEMEYLDLSGRVGRIIIDMSILYETSKLEFISYKYITKIQPDGKTLRVGVRVVFKDVITDRYLTFFLSHWPSRVSADEKIREDVAEALRNCITKIIDDHGVESQIICMGDYNTNPYSVAINEKLYATRDYHQIIKKRNLLFNPCWFLLSDKKTNNIGTYHHKSGASNRWYVFDQMLFSSSFIAGNNDCLKLDIDSLDFHRILSEDNGCLDDDFYRTFDHYPIFCRIHHEH</sequence>
<dbReference type="InterPro" id="IPR036691">
    <property type="entry name" value="Endo/exonu/phosph_ase_sf"/>
</dbReference>
<keyword evidence="2" id="KW-0540">Nuclease</keyword>
<keyword evidence="3" id="KW-1185">Reference proteome</keyword>
<name>A0ABR5ZB23_9GAMM</name>
<keyword evidence="2" id="KW-0255">Endonuclease</keyword>
<dbReference type="InterPro" id="IPR005135">
    <property type="entry name" value="Endo/exonuclease/phosphatase"/>
</dbReference>